<dbReference type="CDD" id="cd05466">
    <property type="entry name" value="PBP2_LTTR_substrate"/>
    <property type="match status" value="1"/>
</dbReference>
<feature type="domain" description="HTH lysR-type" evidence="5">
    <location>
        <begin position="1"/>
        <end position="58"/>
    </location>
</feature>
<keyword evidence="2" id="KW-0805">Transcription regulation</keyword>
<sequence>MELRHLRTFTHAAELNSFSQAAKRLNYAQSTVTAQIDLLEKELGVQLFHRQGKKISLSEAGQELLQYTYRFQQLEREVFSRFSGEEEPSGELRVGILESLSASEHMLGLKRFLCTCPSVRLQVLIGTTLELIKKLENGEIDAAFLLDSPVMNQNFSVVFRSRVRILFIAPADFWENFAGKKENVFLKDLEGERWLLTERGCNYRRILEEEFSKRRMEICDPLEIGSTAFLIDCVSQGLGISLLPEYNLAEALNSGKIREIPVKDCRIEMELQALVHKDRWRSPALRRICSCMTEKWDPII</sequence>
<dbReference type="GO" id="GO:0003700">
    <property type="term" value="F:DNA-binding transcription factor activity"/>
    <property type="evidence" value="ECO:0007669"/>
    <property type="project" value="InterPro"/>
</dbReference>
<protein>
    <submittedName>
        <fullName evidence="6">LysR family transcriptional regulator</fullName>
    </submittedName>
</protein>
<dbReference type="SUPFAM" id="SSF53850">
    <property type="entry name" value="Periplasmic binding protein-like II"/>
    <property type="match status" value="1"/>
</dbReference>
<name>A0A9D1A239_9FIRM</name>
<comment type="similarity">
    <text evidence="1">Belongs to the LysR transcriptional regulatory family.</text>
</comment>
<comment type="caution">
    <text evidence="6">The sequence shown here is derived from an EMBL/GenBank/DDBJ whole genome shotgun (WGS) entry which is preliminary data.</text>
</comment>
<keyword evidence="3" id="KW-0238">DNA-binding</keyword>
<dbReference type="FunFam" id="1.10.10.10:FF:000001">
    <property type="entry name" value="LysR family transcriptional regulator"/>
    <property type="match status" value="1"/>
</dbReference>
<evidence type="ECO:0000256" key="1">
    <source>
        <dbReference type="ARBA" id="ARBA00009437"/>
    </source>
</evidence>
<evidence type="ECO:0000313" key="6">
    <source>
        <dbReference type="EMBL" id="HIR04647.1"/>
    </source>
</evidence>
<dbReference type="InterPro" id="IPR036390">
    <property type="entry name" value="WH_DNA-bd_sf"/>
</dbReference>
<evidence type="ECO:0000256" key="3">
    <source>
        <dbReference type="ARBA" id="ARBA00023125"/>
    </source>
</evidence>
<dbReference type="InterPro" id="IPR000847">
    <property type="entry name" value="LysR_HTH_N"/>
</dbReference>
<dbReference type="GO" id="GO:0000976">
    <property type="term" value="F:transcription cis-regulatory region binding"/>
    <property type="evidence" value="ECO:0007669"/>
    <property type="project" value="TreeGrafter"/>
</dbReference>
<organism evidence="6 7">
    <name type="scientific">Candidatus Copromonas faecavium</name>
    <name type="common">nom. illeg.</name>
    <dbReference type="NCBI Taxonomy" id="2840740"/>
    <lineage>
        <taxon>Bacteria</taxon>
        <taxon>Bacillati</taxon>
        <taxon>Bacillota</taxon>
        <taxon>Clostridia</taxon>
        <taxon>Lachnospirales</taxon>
        <taxon>Lachnospiraceae</taxon>
        <taxon>Candidatus Copromonas (nom. illeg.)</taxon>
    </lineage>
</organism>
<dbReference type="PROSITE" id="PS50931">
    <property type="entry name" value="HTH_LYSR"/>
    <property type="match status" value="1"/>
</dbReference>
<dbReference type="PRINTS" id="PR00039">
    <property type="entry name" value="HTHLYSR"/>
</dbReference>
<dbReference type="Gene3D" id="3.40.190.290">
    <property type="match status" value="1"/>
</dbReference>
<dbReference type="Proteomes" id="UP000824250">
    <property type="component" value="Unassembled WGS sequence"/>
</dbReference>
<dbReference type="PANTHER" id="PTHR30126">
    <property type="entry name" value="HTH-TYPE TRANSCRIPTIONAL REGULATOR"/>
    <property type="match status" value="1"/>
</dbReference>
<dbReference type="Gene3D" id="1.10.10.10">
    <property type="entry name" value="Winged helix-like DNA-binding domain superfamily/Winged helix DNA-binding domain"/>
    <property type="match status" value="1"/>
</dbReference>
<evidence type="ECO:0000256" key="4">
    <source>
        <dbReference type="ARBA" id="ARBA00023163"/>
    </source>
</evidence>
<dbReference type="AlphaFoldDB" id="A0A9D1A239"/>
<dbReference type="EMBL" id="DVGC01000006">
    <property type="protein sequence ID" value="HIR04647.1"/>
    <property type="molecule type" value="Genomic_DNA"/>
</dbReference>
<dbReference type="PANTHER" id="PTHR30126:SF40">
    <property type="entry name" value="HTH-TYPE TRANSCRIPTIONAL REGULATOR GLTR"/>
    <property type="match status" value="1"/>
</dbReference>
<reference evidence="6" key="1">
    <citation type="submission" date="2020-10" db="EMBL/GenBank/DDBJ databases">
        <authorList>
            <person name="Gilroy R."/>
        </authorList>
    </citation>
    <scope>NUCLEOTIDE SEQUENCE</scope>
    <source>
        <strain evidence="6">CHK180-2868</strain>
    </source>
</reference>
<keyword evidence="4" id="KW-0804">Transcription</keyword>
<dbReference type="InterPro" id="IPR005119">
    <property type="entry name" value="LysR_subst-bd"/>
</dbReference>
<dbReference type="SUPFAM" id="SSF46785">
    <property type="entry name" value="Winged helix' DNA-binding domain"/>
    <property type="match status" value="1"/>
</dbReference>
<evidence type="ECO:0000313" key="7">
    <source>
        <dbReference type="Proteomes" id="UP000824250"/>
    </source>
</evidence>
<gene>
    <name evidence="6" type="ORF">IAB28_01585</name>
</gene>
<evidence type="ECO:0000259" key="5">
    <source>
        <dbReference type="PROSITE" id="PS50931"/>
    </source>
</evidence>
<accession>A0A9D1A239</accession>
<reference evidence="6" key="2">
    <citation type="journal article" date="2021" name="PeerJ">
        <title>Extensive microbial diversity within the chicken gut microbiome revealed by metagenomics and culture.</title>
        <authorList>
            <person name="Gilroy R."/>
            <person name="Ravi A."/>
            <person name="Getino M."/>
            <person name="Pursley I."/>
            <person name="Horton D.L."/>
            <person name="Alikhan N.F."/>
            <person name="Baker D."/>
            <person name="Gharbi K."/>
            <person name="Hall N."/>
            <person name="Watson M."/>
            <person name="Adriaenssens E.M."/>
            <person name="Foster-Nyarko E."/>
            <person name="Jarju S."/>
            <person name="Secka A."/>
            <person name="Antonio M."/>
            <person name="Oren A."/>
            <person name="Chaudhuri R.R."/>
            <person name="La Ragione R."/>
            <person name="Hildebrand F."/>
            <person name="Pallen M.J."/>
        </authorList>
    </citation>
    <scope>NUCLEOTIDE SEQUENCE</scope>
    <source>
        <strain evidence="6">CHK180-2868</strain>
    </source>
</reference>
<dbReference type="InterPro" id="IPR036388">
    <property type="entry name" value="WH-like_DNA-bd_sf"/>
</dbReference>
<dbReference type="Pfam" id="PF00126">
    <property type="entry name" value="HTH_1"/>
    <property type="match status" value="1"/>
</dbReference>
<dbReference type="Pfam" id="PF03466">
    <property type="entry name" value="LysR_substrate"/>
    <property type="match status" value="1"/>
</dbReference>
<evidence type="ECO:0000256" key="2">
    <source>
        <dbReference type="ARBA" id="ARBA00023015"/>
    </source>
</evidence>
<proteinExistence type="inferred from homology"/>